<dbReference type="InterPro" id="IPR036770">
    <property type="entry name" value="Ankyrin_rpt-contain_sf"/>
</dbReference>
<dbReference type="EMBL" id="VJMH01005328">
    <property type="protein sequence ID" value="KAF0697314.1"/>
    <property type="molecule type" value="Genomic_DNA"/>
</dbReference>
<protein>
    <submittedName>
        <fullName evidence="3">Aste57867_11986 protein</fullName>
    </submittedName>
</protein>
<evidence type="ECO:0000313" key="2">
    <source>
        <dbReference type="EMBL" id="KAF0697314.1"/>
    </source>
</evidence>
<dbReference type="Gene3D" id="1.25.40.20">
    <property type="entry name" value="Ankyrin repeat-containing domain"/>
    <property type="match status" value="2"/>
</dbReference>
<feature type="compositionally biased region" description="Basic and acidic residues" evidence="1">
    <location>
        <begin position="76"/>
        <end position="90"/>
    </location>
</feature>
<evidence type="ECO:0000313" key="3">
    <source>
        <dbReference type="EMBL" id="VFT88841.1"/>
    </source>
</evidence>
<sequence>MDSAAARGHVHVLKYLHQHRTEGMTSCAIRLAKENRHVQCIDWFETMKIYDTTTVNPLIYETHRVAGRDPPLATHDTSDGRDSLPDTEADKGNAIDQVQQALRAIQFNPEAPISCSEPYSQMAFLENLDVLQLRDAFDDDRNRMEFVHAIHYGYKNIIQSFLRKRVGGFKPSPLDWTFAKTNVDLFAFVGSVWTHKRNPTRLTIDYIAKTGDVALLRRLHDGGYNCTTKAMDDAATYGHLDFVMYLHENRTEGCTTLALDNAAANGHLEVVHFFHKNRTEGCTTLAMDKAAQRGQLEVVQYLHSHRTERCTTNAMDSAAQFGHLQVLIFLHAHHTEGTSTNVMNLAYKSNSLDVLEWLHVVHGEAIPPKVWYDKKPLNAFAYIHQRCNCTTKVMDDAAAKGQLEFLKRLHERNVICSVAAVDKAAINGHLEVVRFMIHKGMDCTTAAMDGAIANGYLEVVKLLHAERTLGFSKHAMYDAIEN</sequence>
<dbReference type="InterPro" id="IPR002110">
    <property type="entry name" value="Ankyrin_rpt"/>
</dbReference>
<keyword evidence="4" id="KW-1185">Reference proteome</keyword>
<proteinExistence type="predicted"/>
<dbReference type="Proteomes" id="UP000332933">
    <property type="component" value="Unassembled WGS sequence"/>
</dbReference>
<reference evidence="2" key="2">
    <citation type="submission" date="2019-06" db="EMBL/GenBank/DDBJ databases">
        <title>Genomics analysis of Aphanomyces spp. identifies a new class of oomycete effector associated with host adaptation.</title>
        <authorList>
            <person name="Gaulin E."/>
        </authorList>
    </citation>
    <scope>NUCLEOTIDE SEQUENCE</scope>
    <source>
        <strain evidence="2">CBS 578.67</strain>
    </source>
</reference>
<dbReference type="PANTHER" id="PTHR46586">
    <property type="entry name" value="ANKYRIN REPEAT-CONTAINING PROTEIN"/>
    <property type="match status" value="1"/>
</dbReference>
<evidence type="ECO:0000313" key="4">
    <source>
        <dbReference type="Proteomes" id="UP000332933"/>
    </source>
</evidence>
<dbReference type="PANTHER" id="PTHR46586:SF3">
    <property type="entry name" value="ANKYRIN REPEAT-CONTAINING PROTEIN"/>
    <property type="match status" value="1"/>
</dbReference>
<reference evidence="3 4" key="1">
    <citation type="submission" date="2019-03" db="EMBL/GenBank/DDBJ databases">
        <authorList>
            <person name="Gaulin E."/>
            <person name="Dumas B."/>
        </authorList>
    </citation>
    <scope>NUCLEOTIDE SEQUENCE [LARGE SCALE GENOMIC DNA]</scope>
    <source>
        <strain evidence="3">CBS 568.67</strain>
    </source>
</reference>
<dbReference type="OrthoDB" id="6575005at2759"/>
<dbReference type="EMBL" id="CAADRA010005349">
    <property type="protein sequence ID" value="VFT88841.1"/>
    <property type="molecule type" value="Genomic_DNA"/>
</dbReference>
<gene>
    <name evidence="3" type="primary">Aste57867_11986</name>
    <name evidence="2" type="ORF">As57867_011941</name>
    <name evidence="3" type="ORF">ASTE57867_11986</name>
</gene>
<evidence type="ECO:0000256" key="1">
    <source>
        <dbReference type="SAM" id="MobiDB-lite"/>
    </source>
</evidence>
<dbReference type="InterPro" id="IPR052050">
    <property type="entry name" value="SecEffector_AnkRepeat"/>
</dbReference>
<dbReference type="SUPFAM" id="SSF48403">
    <property type="entry name" value="Ankyrin repeat"/>
    <property type="match status" value="1"/>
</dbReference>
<feature type="region of interest" description="Disordered" evidence="1">
    <location>
        <begin position="67"/>
        <end position="90"/>
    </location>
</feature>
<accession>A0A485KV03</accession>
<organism evidence="3 4">
    <name type="scientific">Aphanomyces stellatus</name>
    <dbReference type="NCBI Taxonomy" id="120398"/>
    <lineage>
        <taxon>Eukaryota</taxon>
        <taxon>Sar</taxon>
        <taxon>Stramenopiles</taxon>
        <taxon>Oomycota</taxon>
        <taxon>Saprolegniomycetes</taxon>
        <taxon>Saprolegniales</taxon>
        <taxon>Verrucalvaceae</taxon>
        <taxon>Aphanomyces</taxon>
    </lineage>
</organism>
<dbReference type="Pfam" id="PF13637">
    <property type="entry name" value="Ank_4"/>
    <property type="match status" value="3"/>
</dbReference>
<dbReference type="AlphaFoldDB" id="A0A485KV03"/>
<name>A0A485KV03_9STRA</name>